<gene>
    <name evidence="2" type="ORF">ACFFFP_06520</name>
</gene>
<dbReference type="RefSeq" id="WP_188846663.1">
    <property type="nucleotide sequence ID" value="NZ_BMPJ01000007.1"/>
</dbReference>
<evidence type="ECO:0008006" key="4">
    <source>
        <dbReference type="Google" id="ProtNLM"/>
    </source>
</evidence>
<feature type="transmembrane region" description="Helical" evidence="1">
    <location>
        <begin position="35"/>
        <end position="54"/>
    </location>
</feature>
<evidence type="ECO:0000313" key="2">
    <source>
        <dbReference type="EMBL" id="MFC0595820.1"/>
    </source>
</evidence>
<keyword evidence="1" id="KW-0812">Transmembrane</keyword>
<comment type="caution">
    <text evidence="2">The sequence shown here is derived from an EMBL/GenBank/DDBJ whole genome shotgun (WGS) entry which is preliminary data.</text>
</comment>
<name>A0ABV6Q141_9DEIN</name>
<protein>
    <recommendedName>
        <fullName evidence="4">DUF3311 domain-containing protein</fullName>
    </recommendedName>
</protein>
<organism evidence="2 3">
    <name type="scientific">Thermus composti</name>
    <dbReference type="NCBI Taxonomy" id="532059"/>
    <lineage>
        <taxon>Bacteria</taxon>
        <taxon>Thermotogati</taxon>
        <taxon>Deinococcota</taxon>
        <taxon>Deinococci</taxon>
        <taxon>Thermales</taxon>
        <taxon>Thermaceae</taxon>
        <taxon>Thermus</taxon>
    </lineage>
</organism>
<dbReference type="Proteomes" id="UP001589830">
    <property type="component" value="Unassembled WGS sequence"/>
</dbReference>
<sequence>MKARAFSLFLLGFGLFTLPLDLFPKEPVAWGFPPLYLYLYGAWGLVILLAHRLGRRP</sequence>
<evidence type="ECO:0000256" key="1">
    <source>
        <dbReference type="SAM" id="Phobius"/>
    </source>
</evidence>
<reference evidence="2 3" key="1">
    <citation type="submission" date="2024-09" db="EMBL/GenBank/DDBJ databases">
        <authorList>
            <person name="Sun Q."/>
            <person name="Mori K."/>
        </authorList>
    </citation>
    <scope>NUCLEOTIDE SEQUENCE [LARGE SCALE GENOMIC DNA]</scope>
    <source>
        <strain evidence="2 3">NCAIM B.02340</strain>
    </source>
</reference>
<proteinExistence type="predicted"/>
<keyword evidence="1" id="KW-1133">Transmembrane helix</keyword>
<keyword evidence="3" id="KW-1185">Reference proteome</keyword>
<accession>A0ABV6Q141</accession>
<dbReference type="EMBL" id="JBHLTW010000027">
    <property type="protein sequence ID" value="MFC0595820.1"/>
    <property type="molecule type" value="Genomic_DNA"/>
</dbReference>
<keyword evidence="1" id="KW-0472">Membrane</keyword>
<evidence type="ECO:0000313" key="3">
    <source>
        <dbReference type="Proteomes" id="UP001589830"/>
    </source>
</evidence>